<dbReference type="InterPro" id="IPR011990">
    <property type="entry name" value="TPR-like_helical_dom_sf"/>
</dbReference>
<keyword evidence="1" id="KW-0677">Repeat</keyword>
<dbReference type="SUPFAM" id="SSF81901">
    <property type="entry name" value="HCP-like"/>
    <property type="match status" value="1"/>
</dbReference>
<dbReference type="InterPro" id="IPR002885">
    <property type="entry name" value="PPR_rpt"/>
</dbReference>
<organism evidence="3 4">
    <name type="scientific">Vanilla planifolia</name>
    <name type="common">Vanilla</name>
    <dbReference type="NCBI Taxonomy" id="51239"/>
    <lineage>
        <taxon>Eukaryota</taxon>
        <taxon>Viridiplantae</taxon>
        <taxon>Streptophyta</taxon>
        <taxon>Embryophyta</taxon>
        <taxon>Tracheophyta</taxon>
        <taxon>Spermatophyta</taxon>
        <taxon>Magnoliopsida</taxon>
        <taxon>Liliopsida</taxon>
        <taxon>Asparagales</taxon>
        <taxon>Orchidaceae</taxon>
        <taxon>Vanilloideae</taxon>
        <taxon>Vanilleae</taxon>
        <taxon>Vanilla</taxon>
    </lineage>
</organism>
<gene>
    <name evidence="3" type="ORF">HPP92_015997</name>
</gene>
<dbReference type="PANTHER" id="PTHR45613:SF9">
    <property type="entry name" value="MITOCHONDRIAL GROUP I INTRON SPLICING FACTOR CCM1"/>
    <property type="match status" value="1"/>
</dbReference>
<dbReference type="Gene3D" id="1.25.40.10">
    <property type="entry name" value="Tetratricopeptide repeat domain"/>
    <property type="match status" value="3"/>
</dbReference>
<dbReference type="Pfam" id="PF01535">
    <property type="entry name" value="PPR"/>
    <property type="match status" value="3"/>
</dbReference>
<dbReference type="Pfam" id="PF13041">
    <property type="entry name" value="PPR_2"/>
    <property type="match status" value="2"/>
</dbReference>
<evidence type="ECO:0000256" key="2">
    <source>
        <dbReference type="PROSITE-ProRule" id="PRU00708"/>
    </source>
</evidence>
<evidence type="ECO:0000313" key="4">
    <source>
        <dbReference type="Proteomes" id="UP000636800"/>
    </source>
</evidence>
<dbReference type="Proteomes" id="UP000636800">
    <property type="component" value="Chromosome 7"/>
</dbReference>
<comment type="caution">
    <text evidence="3">The sequence shown here is derived from an EMBL/GenBank/DDBJ whole genome shotgun (WGS) entry which is preliminary data.</text>
</comment>
<evidence type="ECO:0008006" key="5">
    <source>
        <dbReference type="Google" id="ProtNLM"/>
    </source>
</evidence>
<dbReference type="Pfam" id="PF12854">
    <property type="entry name" value="PPR_1"/>
    <property type="match status" value="1"/>
</dbReference>
<evidence type="ECO:0000313" key="3">
    <source>
        <dbReference type="EMBL" id="KAG0474140.1"/>
    </source>
</evidence>
<name>A0A835QIW7_VANPL</name>
<sequence length="470" mass="53176">MSVPRVRSFIPRFAFKQSTASSQNVSGEEKPPMAFTASAQPCRVHPPCHFSSMKMLWIGRRNDRSLYRNFSSDKASLPMAGLGNYSRACVMHSVDEICRILDNIPLGTESEDALSAVVPKPSAELVIGVLRRVRSFRAAMDYFRWSEKVIGEPHRVEVYNSLLLSMANHKSFESVEKVFQEMSLLGFGPSPNACLELVTNLVKSGKVKEGVDLIEKMRKFSFRPAFSAYTTLIGALAYAHEKDLALGLFNQMQEMGYEVNVTLFTTLVRIFARDGQLDSAISLLDQMKSQSFDADIVLYNVCIDCFGKEGKVEMAWKFLHEMRTQGIEPDDVTYTSMLGVLCKANRLDEAIELFEQMEIGRKFPCAFAYNIMISGYGSAGRFDEAYMLLERLREKGCIPSVVSYNCILTCLKKKGIVDEALRVFDEMRKDAEPNVYTYNLLIDILFMAGKLKMLLKFGKSWKMLDCFPIY</sequence>
<feature type="repeat" description="PPR" evidence="2">
    <location>
        <begin position="260"/>
        <end position="294"/>
    </location>
</feature>
<feature type="repeat" description="PPR" evidence="2">
    <location>
        <begin position="190"/>
        <end position="224"/>
    </location>
</feature>
<dbReference type="PROSITE" id="PS51375">
    <property type="entry name" value="PPR"/>
    <property type="match status" value="7"/>
</dbReference>
<dbReference type="NCBIfam" id="TIGR00756">
    <property type="entry name" value="PPR"/>
    <property type="match status" value="7"/>
</dbReference>
<feature type="repeat" description="PPR" evidence="2">
    <location>
        <begin position="155"/>
        <end position="189"/>
    </location>
</feature>
<dbReference type="OrthoDB" id="668733at2759"/>
<dbReference type="PANTHER" id="PTHR45613">
    <property type="entry name" value="PENTATRICOPEPTIDE REPEAT-CONTAINING PROTEIN"/>
    <property type="match status" value="1"/>
</dbReference>
<reference evidence="3 4" key="1">
    <citation type="journal article" date="2020" name="Nat. Food">
        <title>A phased Vanilla planifolia genome enables genetic improvement of flavour and production.</title>
        <authorList>
            <person name="Hasing T."/>
            <person name="Tang H."/>
            <person name="Brym M."/>
            <person name="Khazi F."/>
            <person name="Huang T."/>
            <person name="Chambers A.H."/>
        </authorList>
    </citation>
    <scope>NUCLEOTIDE SEQUENCE [LARGE SCALE GENOMIC DNA]</scope>
    <source>
        <tissue evidence="3">Leaf</tissue>
    </source>
</reference>
<dbReference type="EMBL" id="JADCNL010000007">
    <property type="protein sequence ID" value="KAG0474140.1"/>
    <property type="molecule type" value="Genomic_DNA"/>
</dbReference>
<feature type="repeat" description="PPR" evidence="2">
    <location>
        <begin position="330"/>
        <end position="364"/>
    </location>
</feature>
<feature type="repeat" description="PPR" evidence="2">
    <location>
        <begin position="365"/>
        <end position="399"/>
    </location>
</feature>
<protein>
    <recommendedName>
        <fullName evidence="5">Pentatricopeptide repeat-containing protein</fullName>
    </recommendedName>
</protein>
<feature type="repeat" description="PPR" evidence="2">
    <location>
        <begin position="400"/>
        <end position="430"/>
    </location>
</feature>
<dbReference type="AlphaFoldDB" id="A0A835QIW7"/>
<feature type="repeat" description="PPR" evidence="2">
    <location>
        <begin position="295"/>
        <end position="329"/>
    </location>
</feature>
<proteinExistence type="predicted"/>
<evidence type="ECO:0000256" key="1">
    <source>
        <dbReference type="ARBA" id="ARBA00022737"/>
    </source>
</evidence>
<keyword evidence="4" id="KW-1185">Reference proteome</keyword>
<accession>A0A835QIW7</accession>